<dbReference type="NCBIfam" id="NF008037">
    <property type="entry name" value="PRK10769.1"/>
    <property type="match status" value="1"/>
</dbReference>
<organism evidence="10 11">
    <name type="scientific">Exercitatus varius</name>
    <dbReference type="NCBI Taxonomy" id="67857"/>
    <lineage>
        <taxon>Bacteria</taxon>
        <taxon>Pseudomonadati</taxon>
        <taxon>Pseudomonadota</taxon>
        <taxon>Gammaproteobacteria</taxon>
        <taxon>Pasteurellales</taxon>
        <taxon>Pasteurellaceae</taxon>
        <taxon>Exercitatus</taxon>
    </lineage>
</organism>
<comment type="function">
    <text evidence="7 8">Key enzyme in folate metabolism. Catalyzes an essential reaction for de novo glycine and purine synthesis, and for DNA precursor synthesis.</text>
</comment>
<comment type="pathway">
    <text evidence="1 8">Cofactor biosynthesis; tetrahydrofolate biosynthesis; 5,6,7,8-tetrahydrofolate from 7,8-dihydrofolate: step 1/1.</text>
</comment>
<dbReference type="InterPro" id="IPR001796">
    <property type="entry name" value="DHFR_dom"/>
</dbReference>
<dbReference type="Pfam" id="PF00186">
    <property type="entry name" value="DHFR_1"/>
    <property type="match status" value="1"/>
</dbReference>
<keyword evidence="5 8" id="KW-0521">NADP</keyword>
<dbReference type="EC" id="1.5.1.3" evidence="3 8"/>
<dbReference type="EMBL" id="JARQTW010000008">
    <property type="protein sequence ID" value="MDG2949867.1"/>
    <property type="molecule type" value="Genomic_DNA"/>
</dbReference>
<comment type="similarity">
    <text evidence="2 8">Belongs to the dihydrofolate reductase family.</text>
</comment>
<gene>
    <name evidence="10" type="primary">folA</name>
    <name evidence="10" type="ORF">P7M15_04940</name>
</gene>
<dbReference type="RefSeq" id="WP_317476997.1">
    <property type="nucleotide sequence ID" value="NZ_JARQTW010000008.1"/>
</dbReference>
<proteinExistence type="inferred from homology"/>
<evidence type="ECO:0000256" key="8">
    <source>
        <dbReference type="PIRNR" id="PIRNR000194"/>
    </source>
</evidence>
<dbReference type="GO" id="GO:0046452">
    <property type="term" value="P:dihydrofolate metabolic process"/>
    <property type="evidence" value="ECO:0007669"/>
    <property type="project" value="TreeGrafter"/>
</dbReference>
<keyword evidence="4 8" id="KW-0554">One-carbon metabolism</keyword>
<dbReference type="GO" id="GO:0070401">
    <property type="term" value="F:NADP+ binding"/>
    <property type="evidence" value="ECO:0007669"/>
    <property type="project" value="UniProtKB-ARBA"/>
</dbReference>
<accession>A0AAW6Q8T1</accession>
<evidence type="ECO:0000256" key="6">
    <source>
        <dbReference type="ARBA" id="ARBA00023002"/>
    </source>
</evidence>
<dbReference type="InterPro" id="IPR012259">
    <property type="entry name" value="DHFR"/>
</dbReference>
<dbReference type="GO" id="GO:0046654">
    <property type="term" value="P:tetrahydrofolate biosynthetic process"/>
    <property type="evidence" value="ECO:0007669"/>
    <property type="project" value="InterPro"/>
</dbReference>
<reference evidence="10" key="1">
    <citation type="submission" date="2023-03" db="EMBL/GenBank/DDBJ databases">
        <title>Classification of Bisgaard taxon 6 and taxon 10 as Exercitatus varius gen. nov., spec. nov.</title>
        <authorList>
            <person name="Christensen H."/>
        </authorList>
    </citation>
    <scope>NUCLEOTIDE SEQUENCE</scope>
    <source>
        <strain evidence="10">86116</strain>
    </source>
</reference>
<evidence type="ECO:0000313" key="10">
    <source>
        <dbReference type="EMBL" id="MDG2949867.1"/>
    </source>
</evidence>
<evidence type="ECO:0000259" key="9">
    <source>
        <dbReference type="PROSITE" id="PS51330"/>
    </source>
</evidence>
<dbReference type="AlphaFoldDB" id="A0AAW6Q8T1"/>
<dbReference type="Proteomes" id="UP001214976">
    <property type="component" value="Unassembled WGS sequence"/>
</dbReference>
<dbReference type="PIRSF" id="PIRSF000194">
    <property type="entry name" value="DHFR"/>
    <property type="match status" value="1"/>
</dbReference>
<dbReference type="FunFam" id="3.40.430.10:FF:000001">
    <property type="entry name" value="Dihydrofolate reductase"/>
    <property type="match status" value="1"/>
</dbReference>
<dbReference type="SUPFAM" id="SSF53597">
    <property type="entry name" value="Dihydrofolate reductase-like"/>
    <property type="match status" value="1"/>
</dbReference>
<evidence type="ECO:0000256" key="1">
    <source>
        <dbReference type="ARBA" id="ARBA00004903"/>
    </source>
</evidence>
<evidence type="ECO:0000256" key="5">
    <source>
        <dbReference type="ARBA" id="ARBA00022857"/>
    </source>
</evidence>
<dbReference type="PROSITE" id="PS51330">
    <property type="entry name" value="DHFR_2"/>
    <property type="match status" value="1"/>
</dbReference>
<dbReference type="CDD" id="cd00209">
    <property type="entry name" value="DHFR"/>
    <property type="match status" value="1"/>
</dbReference>
<feature type="domain" description="DHFR" evidence="9">
    <location>
        <begin position="2"/>
        <end position="159"/>
    </location>
</feature>
<comment type="caution">
    <text evidence="10">The sequence shown here is derived from an EMBL/GenBank/DDBJ whole genome shotgun (WGS) entry which is preliminary data.</text>
</comment>
<dbReference type="GO" id="GO:0006730">
    <property type="term" value="P:one-carbon metabolic process"/>
    <property type="evidence" value="ECO:0007669"/>
    <property type="project" value="UniProtKB-KW"/>
</dbReference>
<name>A0AAW6Q8T1_9PAST</name>
<dbReference type="PANTHER" id="PTHR48069">
    <property type="entry name" value="DIHYDROFOLATE REDUCTASE"/>
    <property type="match status" value="1"/>
</dbReference>
<dbReference type="GO" id="GO:0005829">
    <property type="term" value="C:cytosol"/>
    <property type="evidence" value="ECO:0007669"/>
    <property type="project" value="TreeGrafter"/>
</dbReference>
<evidence type="ECO:0000313" key="11">
    <source>
        <dbReference type="Proteomes" id="UP001214976"/>
    </source>
</evidence>
<keyword evidence="6 8" id="KW-0560">Oxidoreductase</keyword>
<evidence type="ECO:0000256" key="2">
    <source>
        <dbReference type="ARBA" id="ARBA00009539"/>
    </source>
</evidence>
<dbReference type="GO" id="GO:0046655">
    <property type="term" value="P:folic acid metabolic process"/>
    <property type="evidence" value="ECO:0007669"/>
    <property type="project" value="TreeGrafter"/>
</dbReference>
<dbReference type="GO" id="GO:0004146">
    <property type="term" value="F:dihydrofolate reductase activity"/>
    <property type="evidence" value="ECO:0007669"/>
    <property type="project" value="UniProtKB-EC"/>
</dbReference>
<dbReference type="Gene3D" id="3.40.430.10">
    <property type="entry name" value="Dihydrofolate Reductase, subunit A"/>
    <property type="match status" value="1"/>
</dbReference>
<dbReference type="PANTHER" id="PTHR48069:SF3">
    <property type="entry name" value="DIHYDROFOLATE REDUCTASE"/>
    <property type="match status" value="1"/>
</dbReference>
<dbReference type="InterPro" id="IPR024072">
    <property type="entry name" value="DHFR-like_dom_sf"/>
</dbReference>
<evidence type="ECO:0000256" key="3">
    <source>
        <dbReference type="ARBA" id="ARBA00012856"/>
    </source>
</evidence>
<dbReference type="PRINTS" id="PR00070">
    <property type="entry name" value="DHFR"/>
</dbReference>
<comment type="catalytic activity">
    <reaction evidence="8">
        <text>(6S)-5,6,7,8-tetrahydrofolate + NADP(+) = 7,8-dihydrofolate + NADPH + H(+)</text>
        <dbReference type="Rhea" id="RHEA:15009"/>
        <dbReference type="ChEBI" id="CHEBI:15378"/>
        <dbReference type="ChEBI" id="CHEBI:57451"/>
        <dbReference type="ChEBI" id="CHEBI:57453"/>
        <dbReference type="ChEBI" id="CHEBI:57783"/>
        <dbReference type="ChEBI" id="CHEBI:58349"/>
        <dbReference type="EC" id="1.5.1.3"/>
    </reaction>
</comment>
<protein>
    <recommendedName>
        <fullName evidence="3 8">Dihydrofolate reductase</fullName>
        <ecNumber evidence="3 8">1.5.1.3</ecNumber>
    </recommendedName>
</protein>
<evidence type="ECO:0000256" key="7">
    <source>
        <dbReference type="ARBA" id="ARBA00025067"/>
    </source>
</evidence>
<evidence type="ECO:0000256" key="4">
    <source>
        <dbReference type="ARBA" id="ARBA00022563"/>
    </source>
</evidence>
<sequence length="169" mass="19650">MLFSLIVAAANNRIIGKDNQMPWHLPADLAWFRQNTTGKPVIMGRKTFESIGRPLPKRTNIVLSRRPFAHEGVIWKNSLESAVDFLKDFDEIMLIGGGELFKQYLSKADKLYLTQIQADIEGDTFFPELNWAEWEIEHEEWRPADENNAYDLRFLILRRKSRDTANQKG</sequence>